<evidence type="ECO:0000313" key="2">
    <source>
        <dbReference type="EMBL" id="CUQ36575.1"/>
    </source>
</evidence>
<dbReference type="SUPFAM" id="SSF49373">
    <property type="entry name" value="Invasin/intimin cell-adhesion fragments"/>
    <property type="match status" value="1"/>
</dbReference>
<feature type="signal peptide" evidence="1">
    <location>
        <begin position="1"/>
        <end position="28"/>
    </location>
</feature>
<organism evidence="2 3">
    <name type="scientific">Blautia obeum</name>
    <dbReference type="NCBI Taxonomy" id="40520"/>
    <lineage>
        <taxon>Bacteria</taxon>
        <taxon>Bacillati</taxon>
        <taxon>Bacillota</taxon>
        <taxon>Clostridia</taxon>
        <taxon>Lachnospirales</taxon>
        <taxon>Lachnospiraceae</taxon>
        <taxon>Blautia</taxon>
    </lineage>
</organism>
<reference evidence="2 3" key="1">
    <citation type="submission" date="2015-09" db="EMBL/GenBank/DDBJ databases">
        <authorList>
            <consortium name="Pathogen Informatics"/>
        </authorList>
    </citation>
    <scope>NUCLEOTIDE SEQUENCE [LARGE SCALE GENOMIC DNA]</scope>
    <source>
        <strain evidence="2 3">2789STDY5834957</strain>
    </source>
</reference>
<evidence type="ECO:0000313" key="3">
    <source>
        <dbReference type="Proteomes" id="UP000095762"/>
    </source>
</evidence>
<accession>A0A174VXK9</accession>
<name>A0A174VXK9_9FIRM</name>
<keyword evidence="1" id="KW-0732">Signal</keyword>
<dbReference type="Proteomes" id="UP000095762">
    <property type="component" value="Unassembled WGS sequence"/>
</dbReference>
<dbReference type="RefSeq" id="WP_055060492.1">
    <property type="nucleotide sequence ID" value="NZ_CZBP01000036.1"/>
</dbReference>
<dbReference type="InterPro" id="IPR008964">
    <property type="entry name" value="Invasin/intimin_cell_adhesion"/>
</dbReference>
<protein>
    <submittedName>
        <fullName evidence="2">Bacterial Ig-like domain (Group 2)</fullName>
    </submittedName>
</protein>
<feature type="chain" id="PRO_5008036181" evidence="1">
    <location>
        <begin position="29"/>
        <end position="211"/>
    </location>
</feature>
<evidence type="ECO:0000256" key="1">
    <source>
        <dbReference type="SAM" id="SignalP"/>
    </source>
</evidence>
<dbReference type="Gene3D" id="2.60.40.1080">
    <property type="match status" value="1"/>
</dbReference>
<proteinExistence type="predicted"/>
<gene>
    <name evidence="2" type="ORF">ERS852569_03412</name>
</gene>
<dbReference type="EMBL" id="CZBP01000036">
    <property type="protein sequence ID" value="CUQ36575.1"/>
    <property type="molecule type" value="Genomic_DNA"/>
</dbReference>
<sequence>MKSKILRKLCVYAVSASMMLPAAVPVAAAKAPVVSQVKDPFILHGLNYITAYLYEGDSLQLRSTVPSSKLNRISGSYRWVSNNPRTVSVSSNGRITAKKCTSSSIGKAIITLKKGNWEISKCMVMVKPRIQFSTRTRTAKKGTTLKIQVPDEPISVSCSSSKVTFDLDKNYIKIKCLKKGTATITLTVNKNGTYKDEYHTKKTYRFNVNVK</sequence>
<dbReference type="AlphaFoldDB" id="A0A174VXK9"/>